<evidence type="ECO:0000256" key="1">
    <source>
        <dbReference type="SAM" id="SignalP"/>
    </source>
</evidence>
<dbReference type="Pfam" id="PF10793">
    <property type="entry name" value="Gloverin"/>
    <property type="match status" value="1"/>
</dbReference>
<dbReference type="KEGG" id="bany:112045628"/>
<dbReference type="GeneID" id="112045628"/>
<feature type="chain" id="PRO_5046174784" evidence="1">
    <location>
        <begin position="17"/>
        <end position="180"/>
    </location>
</feature>
<keyword evidence="1" id="KW-0732">Signal</keyword>
<sequence>MLSAVIGFVLLACAYAQVSQPPHYKEKYPDIYKFVKQARRPRDVTWDTKAGDGKVFGTLGNKDDGSLFGKAGYKQDIFNDDRGKLTGEAYGTRVLGPTGDASLLGGKLNWNNAAKDAEANFELTKQIHGRTGAQADLSKVWNLDKNTRISAGGHVSQADLGRGKPDYGVGAKFEHFFGGF</sequence>
<protein>
    <submittedName>
        <fullName evidence="3">Gloverin-like</fullName>
    </submittedName>
</protein>
<evidence type="ECO:0000313" key="3">
    <source>
        <dbReference type="RefSeq" id="XP_023937664.2"/>
    </source>
</evidence>
<feature type="signal peptide" evidence="1">
    <location>
        <begin position="1"/>
        <end position="16"/>
    </location>
</feature>
<keyword evidence="2" id="KW-1185">Reference proteome</keyword>
<dbReference type="AlphaFoldDB" id="A0A6J1MT00"/>
<reference evidence="2" key="1">
    <citation type="submission" date="2025-05" db="UniProtKB">
        <authorList>
            <consortium name="RefSeq"/>
        </authorList>
    </citation>
    <scope>NUCLEOTIDE SEQUENCE [LARGE SCALE GENOMIC DNA]</scope>
</reference>
<gene>
    <name evidence="3" type="primary">LOC112045628</name>
</gene>
<dbReference type="Proteomes" id="UP001652582">
    <property type="component" value="Chromosome 2"/>
</dbReference>
<organism evidence="2 3">
    <name type="scientific">Bicyclus anynana</name>
    <name type="common">Squinting bush brown butterfly</name>
    <dbReference type="NCBI Taxonomy" id="110368"/>
    <lineage>
        <taxon>Eukaryota</taxon>
        <taxon>Metazoa</taxon>
        <taxon>Ecdysozoa</taxon>
        <taxon>Arthropoda</taxon>
        <taxon>Hexapoda</taxon>
        <taxon>Insecta</taxon>
        <taxon>Pterygota</taxon>
        <taxon>Neoptera</taxon>
        <taxon>Endopterygota</taxon>
        <taxon>Lepidoptera</taxon>
        <taxon>Glossata</taxon>
        <taxon>Ditrysia</taxon>
        <taxon>Papilionoidea</taxon>
        <taxon>Nymphalidae</taxon>
        <taxon>Satyrinae</taxon>
        <taxon>Satyrini</taxon>
        <taxon>Mycalesina</taxon>
        <taxon>Bicyclus</taxon>
    </lineage>
</organism>
<name>A0A6J1MT00_BICAN</name>
<proteinExistence type="predicted"/>
<dbReference type="RefSeq" id="XP_023937664.2">
    <property type="nucleotide sequence ID" value="XM_024081896.2"/>
</dbReference>
<dbReference type="OrthoDB" id="7454098at2759"/>
<accession>A0A6J1MT00</accession>
<evidence type="ECO:0000313" key="2">
    <source>
        <dbReference type="Proteomes" id="UP001652582"/>
    </source>
</evidence>
<dbReference type="InterPro" id="IPR019729">
    <property type="entry name" value="Gloverin-like_protein"/>
</dbReference>
<reference evidence="3" key="2">
    <citation type="submission" date="2025-08" db="UniProtKB">
        <authorList>
            <consortium name="RefSeq"/>
        </authorList>
    </citation>
    <scope>IDENTIFICATION</scope>
</reference>